<name>A0AAN5T094_LEGPN</name>
<protein>
    <submittedName>
        <fullName evidence="1">Dot/Icm T4SS effector v-ATPase inhibitor SidK</fullName>
    </submittedName>
</protein>
<dbReference type="AlphaFoldDB" id="A0AAN5T094"/>
<accession>A0AAN5T094</accession>
<organism evidence="1 3">
    <name type="scientific">Legionella pneumophila</name>
    <dbReference type="NCBI Taxonomy" id="446"/>
    <lineage>
        <taxon>Bacteria</taxon>
        <taxon>Pseudomonadati</taxon>
        <taxon>Pseudomonadota</taxon>
        <taxon>Gammaproteobacteria</taxon>
        <taxon>Legionellales</taxon>
        <taxon>Legionellaceae</taxon>
        <taxon>Legionella</taxon>
    </lineage>
</organism>
<dbReference type="EMBL" id="DACWHX010000005">
    <property type="protein sequence ID" value="HAU1879625.1"/>
    <property type="molecule type" value="Genomic_DNA"/>
</dbReference>
<proteinExistence type="predicted"/>
<sequence length="573" mass="65429">MSFIKVGIKMGGLTSEQYHSQVVGKIGYIARCMQTIDPENNLKKIREDYQDVLIWAEKNYRFEEILEASKSGKCPNDLDALSRRSLILQELLRLVSSISPFKMKLDLIESQYEKMKQHVNLWKSDYHVKLNQLNQLTDYLKNAAPTPKNNFLRAMTSVLQMQIAQYGITEDNEGINQLFKLGLHLLAMANEKIDEQYHLFKGYVKDQPEESPFEGILPAEDQKILVKTMIDYAMPKLSSKVLQDKLSALSSSDVLTKTLLDSIDRIVKENEKLNALSKVKLGKFGLDIREIEVIYSQALKISPQDALQYTAQQCDAQLLSMAFPDSQNYIIESISNKKVKTIAELIHSKEFIYQIIKTEVFKQVDPNEKIRLQAATELYQLLGRIMDKQINLFTKMNLEQINEYIQTKTKAILDKIPERVELLTFMGFEIPTFKGIETLMTDISHSQDNETLAIAQEFYTNIKNAKNQLLGDKLIEDITPQDVEKFFNQCSQYGSEAAEKLADNRPVLTKIADILTAIARWAISLIGFNTPPQFLAPTRTCVDQVSDEITKIKLKLEDTLGSLQKVQEESLSL</sequence>
<evidence type="ECO:0000313" key="3">
    <source>
        <dbReference type="Proteomes" id="UP000866496"/>
    </source>
</evidence>
<dbReference type="SMR" id="A0AAN5T094"/>
<dbReference type="EMBL" id="QFIE01000005">
    <property type="protein sequence ID" value="TIE96403.1"/>
    <property type="molecule type" value="Genomic_DNA"/>
</dbReference>
<gene>
    <name evidence="1" type="primary">sidK</name>
    <name evidence="2" type="ORF">DI026_11300</name>
    <name evidence="1" type="ORF">JBJ86_05070</name>
</gene>
<evidence type="ECO:0000313" key="1">
    <source>
        <dbReference type="EMBL" id="HAU1879625.1"/>
    </source>
</evidence>
<evidence type="ECO:0000313" key="2">
    <source>
        <dbReference type="EMBL" id="TIE96403.1"/>
    </source>
</evidence>
<reference evidence="1" key="1">
    <citation type="journal article" date="2018" name="Genome Biol.">
        <title>SKESA: strategic k-mer extension for scrupulous assemblies.</title>
        <authorList>
            <person name="Souvorov A."/>
            <person name="Agarwala R."/>
            <person name="Lipman D.J."/>
        </authorList>
    </citation>
    <scope>NUCLEOTIDE SEQUENCE</scope>
    <source>
        <strain evidence="1">AZ00058701</strain>
    </source>
</reference>
<comment type="caution">
    <text evidence="1">The sequence shown here is derived from an EMBL/GenBank/DDBJ whole genome shotgun (WGS) entry which is preliminary data.</text>
</comment>
<dbReference type="Proteomes" id="UP000866496">
    <property type="component" value="Unassembled WGS sequence"/>
</dbReference>
<reference evidence="2" key="2">
    <citation type="submission" date="2018-04" db="EMBL/GenBank/DDBJ databases">
        <title>Whole genome sequence comparison of clinical and drinking water Legionella pneumophila isolates.</title>
        <authorList>
            <person name="Garner E."/>
        </authorList>
    </citation>
    <scope>NUCLEOTIDE SEQUENCE</scope>
    <source>
        <strain evidence="2">HH41</strain>
    </source>
</reference>
<reference evidence="1" key="3">
    <citation type="submission" date="2019-10" db="EMBL/GenBank/DDBJ databases">
        <authorList>
            <consortium name="NCBI Pathogen Detection Project"/>
        </authorList>
    </citation>
    <scope>NUCLEOTIDE SEQUENCE</scope>
    <source>
        <strain evidence="1">AZ00058701</strain>
    </source>
</reference>
<dbReference type="RefSeq" id="WP_010946703.1">
    <property type="nucleotide sequence ID" value="NZ_CP013742.1"/>
</dbReference>
<dbReference type="GeneID" id="57034956"/>